<dbReference type="STRING" id="86630.A0A367IJT2"/>
<protein>
    <submittedName>
        <fullName evidence="2">Uncharacterized protein</fullName>
    </submittedName>
</protein>
<dbReference type="Proteomes" id="UP000252139">
    <property type="component" value="Unassembled WGS sequence"/>
</dbReference>
<comment type="caution">
    <text evidence="2">The sequence shown here is derived from an EMBL/GenBank/DDBJ whole genome shotgun (WGS) entry which is preliminary data.</text>
</comment>
<sequence length="116" mass="12882">VDADAPDAYEEEEIVYAGSGAEEEEDDDALAQDIYETKYADQQSGSLDEKIAAVEQKKWVPHAFKDEQLSDVVALMTDNEKISVDAPKIENLQDIRVKKRVAGAWPKTNKSVKKGI</sequence>
<feature type="region of interest" description="Disordered" evidence="1">
    <location>
        <begin position="1"/>
        <end position="26"/>
    </location>
</feature>
<gene>
    <name evidence="2" type="ORF">CU097_001668</name>
</gene>
<keyword evidence="3" id="KW-1185">Reference proteome</keyword>
<evidence type="ECO:0000256" key="1">
    <source>
        <dbReference type="SAM" id="MobiDB-lite"/>
    </source>
</evidence>
<accession>A0A367IJT2</accession>
<dbReference type="AlphaFoldDB" id="A0A367IJT2"/>
<organism evidence="2 3">
    <name type="scientific">Rhizopus azygosporus</name>
    <name type="common">Rhizopus microsporus var. azygosporus</name>
    <dbReference type="NCBI Taxonomy" id="86630"/>
    <lineage>
        <taxon>Eukaryota</taxon>
        <taxon>Fungi</taxon>
        <taxon>Fungi incertae sedis</taxon>
        <taxon>Mucoromycota</taxon>
        <taxon>Mucoromycotina</taxon>
        <taxon>Mucoromycetes</taxon>
        <taxon>Mucorales</taxon>
        <taxon>Mucorineae</taxon>
        <taxon>Rhizopodaceae</taxon>
        <taxon>Rhizopus</taxon>
    </lineage>
</organism>
<dbReference type="EMBL" id="PJQL01005548">
    <property type="protein sequence ID" value="RCH77918.1"/>
    <property type="molecule type" value="Genomic_DNA"/>
</dbReference>
<evidence type="ECO:0000313" key="3">
    <source>
        <dbReference type="Proteomes" id="UP000252139"/>
    </source>
</evidence>
<feature type="compositionally biased region" description="Acidic residues" evidence="1">
    <location>
        <begin position="1"/>
        <end position="14"/>
    </location>
</feature>
<dbReference type="OrthoDB" id="10264378at2759"/>
<name>A0A367IJT2_RHIAZ</name>
<feature type="non-terminal residue" evidence="2">
    <location>
        <position position="1"/>
    </location>
</feature>
<reference evidence="2 3" key="1">
    <citation type="journal article" date="2018" name="G3 (Bethesda)">
        <title>Phylogenetic and Phylogenomic Definition of Rhizopus Species.</title>
        <authorList>
            <person name="Gryganskyi A.P."/>
            <person name="Golan J."/>
            <person name="Dolatabadi S."/>
            <person name="Mondo S."/>
            <person name="Robb S."/>
            <person name="Idnurm A."/>
            <person name="Muszewska A."/>
            <person name="Steczkiewicz K."/>
            <person name="Masonjones S."/>
            <person name="Liao H.L."/>
            <person name="Gajdeczka M.T."/>
            <person name="Anike F."/>
            <person name="Vuek A."/>
            <person name="Anishchenko I.M."/>
            <person name="Voigt K."/>
            <person name="de Hoog G.S."/>
            <person name="Smith M.E."/>
            <person name="Heitman J."/>
            <person name="Vilgalys R."/>
            <person name="Stajich J.E."/>
        </authorList>
    </citation>
    <scope>NUCLEOTIDE SEQUENCE [LARGE SCALE GENOMIC DNA]</scope>
    <source>
        <strain evidence="2 3">CBS 357.93</strain>
    </source>
</reference>
<proteinExistence type="predicted"/>
<evidence type="ECO:0000313" key="2">
    <source>
        <dbReference type="EMBL" id="RCH77918.1"/>
    </source>
</evidence>